<evidence type="ECO:0000259" key="6">
    <source>
        <dbReference type="Pfam" id="PF17771"/>
    </source>
</evidence>
<evidence type="ECO:0000256" key="5">
    <source>
        <dbReference type="ARBA" id="ARBA00023180"/>
    </source>
</evidence>
<keyword evidence="1" id="KW-0479">Metal-binding</keyword>
<evidence type="ECO:0000256" key="2">
    <source>
        <dbReference type="ARBA" id="ARBA00022801"/>
    </source>
</evidence>
<dbReference type="AlphaFoldDB" id="A0A915KPD1"/>
<dbReference type="InterPro" id="IPR041645">
    <property type="entry name" value="ADAMTS_CR_2"/>
</dbReference>
<dbReference type="Gene3D" id="3.40.1620.60">
    <property type="match status" value="1"/>
</dbReference>
<evidence type="ECO:0000313" key="8">
    <source>
        <dbReference type="WBParaSite" id="nRc.2.0.1.t39910-RA"/>
    </source>
</evidence>
<dbReference type="GO" id="GO:0046872">
    <property type="term" value="F:metal ion binding"/>
    <property type="evidence" value="ECO:0007669"/>
    <property type="project" value="UniProtKB-KW"/>
</dbReference>
<proteinExistence type="predicted"/>
<feature type="domain" description="ADAMTS cysteine-rich" evidence="6">
    <location>
        <begin position="74"/>
        <end position="133"/>
    </location>
</feature>
<keyword evidence="2" id="KW-0378">Hydrolase</keyword>
<dbReference type="InterPro" id="IPR024079">
    <property type="entry name" value="MetalloPept_cat_dom_sf"/>
</dbReference>
<accession>A0A915KPD1</accession>
<reference evidence="8" key="1">
    <citation type="submission" date="2022-11" db="UniProtKB">
        <authorList>
            <consortium name="WormBaseParasite"/>
        </authorList>
    </citation>
    <scope>IDENTIFICATION</scope>
</reference>
<evidence type="ECO:0000256" key="1">
    <source>
        <dbReference type="ARBA" id="ARBA00022723"/>
    </source>
</evidence>
<protein>
    <submittedName>
        <fullName evidence="8">ADAMTS cysteine-rich domain-containing protein</fullName>
    </submittedName>
</protein>
<keyword evidence="4" id="KW-1015">Disulfide bond</keyword>
<dbReference type="Gene3D" id="3.40.390.10">
    <property type="entry name" value="Collagenase (Catalytic Domain)"/>
    <property type="match status" value="1"/>
</dbReference>
<dbReference type="OMA" id="NICESLW"/>
<keyword evidence="7" id="KW-1185">Reference proteome</keyword>
<organism evidence="7 8">
    <name type="scientific">Romanomermis culicivorax</name>
    <name type="common">Nematode worm</name>
    <dbReference type="NCBI Taxonomy" id="13658"/>
    <lineage>
        <taxon>Eukaryota</taxon>
        <taxon>Metazoa</taxon>
        <taxon>Ecdysozoa</taxon>
        <taxon>Nematoda</taxon>
        <taxon>Enoplea</taxon>
        <taxon>Dorylaimia</taxon>
        <taxon>Mermithida</taxon>
        <taxon>Mermithoidea</taxon>
        <taxon>Mermithidae</taxon>
        <taxon>Romanomermis</taxon>
    </lineage>
</organism>
<name>A0A915KPD1_ROMCU</name>
<dbReference type="WBParaSite" id="nRc.2.0.1.t39910-RA">
    <property type="protein sequence ID" value="nRc.2.0.1.t39910-RA"/>
    <property type="gene ID" value="nRc.2.0.1.g39910"/>
</dbReference>
<evidence type="ECO:0000313" key="7">
    <source>
        <dbReference type="Proteomes" id="UP000887565"/>
    </source>
</evidence>
<dbReference type="SUPFAM" id="SSF55486">
    <property type="entry name" value="Metalloproteases ('zincins'), catalytic domain"/>
    <property type="match status" value="1"/>
</dbReference>
<dbReference type="Pfam" id="PF17771">
    <property type="entry name" value="ADAMTS_CR_2"/>
    <property type="match status" value="1"/>
</dbReference>
<evidence type="ECO:0000256" key="4">
    <source>
        <dbReference type="ARBA" id="ARBA00023157"/>
    </source>
</evidence>
<evidence type="ECO:0000256" key="3">
    <source>
        <dbReference type="ARBA" id="ARBA00022833"/>
    </source>
</evidence>
<keyword evidence="5" id="KW-0325">Glycoprotein</keyword>
<dbReference type="Proteomes" id="UP000887565">
    <property type="component" value="Unplaced"/>
</dbReference>
<keyword evidence="3" id="KW-0862">Zinc</keyword>
<sequence>MYHDGDNGCDISCCIMSPSLGNGKTRWSRCSANEFEQFFNNLGSNDFPPQCLLETPPISASSSIDPPLDLRVLPGQRYNLDQQCRIFHGDCWHHELKDGQTPEDVCSMVWCGEDEGLIRTAHPALEGTYCSPGM</sequence>
<dbReference type="GO" id="GO:0008237">
    <property type="term" value="F:metallopeptidase activity"/>
    <property type="evidence" value="ECO:0007669"/>
    <property type="project" value="InterPro"/>
</dbReference>